<dbReference type="RefSeq" id="WP_085210152.1">
    <property type="nucleotide sequence ID" value="NZ_FXAM01000001.1"/>
</dbReference>
<feature type="signal peptide" evidence="4">
    <location>
        <begin position="1"/>
        <end position="26"/>
    </location>
</feature>
<dbReference type="GO" id="GO:0004252">
    <property type="term" value="F:serine-type endopeptidase activity"/>
    <property type="evidence" value="ECO:0007669"/>
    <property type="project" value="InterPro"/>
</dbReference>
<dbReference type="InterPro" id="IPR050966">
    <property type="entry name" value="Glutamyl_endopeptidase"/>
</dbReference>
<dbReference type="Pfam" id="PF00089">
    <property type="entry name" value="Trypsin"/>
    <property type="match status" value="1"/>
</dbReference>
<dbReference type="OrthoDB" id="267336at2"/>
<dbReference type="SMART" id="SM00020">
    <property type="entry name" value="Tryp_SPc"/>
    <property type="match status" value="1"/>
</dbReference>
<dbReference type="SUPFAM" id="SSF50494">
    <property type="entry name" value="Trypsin-like serine proteases"/>
    <property type="match status" value="1"/>
</dbReference>
<accession>A0A1Y6CSB8</accession>
<dbReference type="InterPro" id="IPR033116">
    <property type="entry name" value="TRYPSIN_SER"/>
</dbReference>
<dbReference type="Proteomes" id="UP000192923">
    <property type="component" value="Unassembled WGS sequence"/>
</dbReference>
<reference evidence="6 7" key="1">
    <citation type="submission" date="2016-12" db="EMBL/GenBank/DDBJ databases">
        <authorList>
            <person name="Song W.-J."/>
            <person name="Kurnit D.M."/>
        </authorList>
    </citation>
    <scope>NUCLEOTIDE SEQUENCE [LARGE SCALE GENOMIC DNA]</scope>
    <source>
        <strain evidence="6 7">175</strain>
    </source>
</reference>
<dbReference type="EMBL" id="FXAM01000001">
    <property type="protein sequence ID" value="SMF93509.1"/>
    <property type="molecule type" value="Genomic_DNA"/>
</dbReference>
<dbReference type="Gene3D" id="2.40.10.10">
    <property type="entry name" value="Trypsin-like serine proteases"/>
    <property type="match status" value="2"/>
</dbReference>
<dbReference type="InterPro" id="IPR001314">
    <property type="entry name" value="Peptidase_S1A"/>
</dbReference>
<dbReference type="InterPro" id="IPR001254">
    <property type="entry name" value="Trypsin_dom"/>
</dbReference>
<protein>
    <submittedName>
        <fullName evidence="6">Protease YdgD</fullName>
    </submittedName>
</protein>
<sequence length="256" mass="26776">MFSRADFRLGFALAAVLSLAAPRADAARVFSPPGILGGDDRAPLDSTAWPWQAIGRLNQPHGGYCTATLIAPDAVLTAGHCLTDRRTGQRLAARDLVFVADLRRDDDLGYARGRTLDHAPPAGLGTAPGLEALAGDWAVVRLEHPLPIRPVPIRPLPDAGPSPRLQRAGYGQDRPNLLSLHDGCRVSGRLAEGRVLVCDCDGTHGDSGSPLLLREGGRAWIVGVLSAAGAGGGGNYAIHAAVFQGALAEPVPPRRP</sequence>
<feature type="chain" id="PRO_5012486826" evidence="4">
    <location>
        <begin position="27"/>
        <end position="256"/>
    </location>
</feature>
<name>A0A1Y6CSB8_9GAMM</name>
<evidence type="ECO:0000313" key="6">
    <source>
        <dbReference type="EMBL" id="SMF93509.1"/>
    </source>
</evidence>
<keyword evidence="2" id="KW-1015">Disulfide bond</keyword>
<keyword evidence="3" id="KW-0720">Serine protease</keyword>
<dbReference type="STRING" id="1760988.SAMN02949497_0796"/>
<dbReference type="PROSITE" id="PS00135">
    <property type="entry name" value="TRYPSIN_SER"/>
    <property type="match status" value="1"/>
</dbReference>
<gene>
    <name evidence="6" type="ORF">SAMN02949497_0796</name>
</gene>
<evidence type="ECO:0000256" key="1">
    <source>
        <dbReference type="ARBA" id="ARBA00022729"/>
    </source>
</evidence>
<dbReference type="InterPro" id="IPR043504">
    <property type="entry name" value="Peptidase_S1_PA_chymotrypsin"/>
</dbReference>
<dbReference type="PROSITE" id="PS50240">
    <property type="entry name" value="TRYPSIN_DOM"/>
    <property type="match status" value="1"/>
</dbReference>
<dbReference type="GO" id="GO:0006508">
    <property type="term" value="P:proteolysis"/>
    <property type="evidence" value="ECO:0007669"/>
    <property type="project" value="UniProtKB-KW"/>
</dbReference>
<evidence type="ECO:0000313" key="7">
    <source>
        <dbReference type="Proteomes" id="UP000192923"/>
    </source>
</evidence>
<dbReference type="PANTHER" id="PTHR15462">
    <property type="entry name" value="SERINE PROTEASE"/>
    <property type="match status" value="1"/>
</dbReference>
<organism evidence="6 7">
    <name type="scientific">Methylomagnum ishizawai</name>
    <dbReference type="NCBI Taxonomy" id="1760988"/>
    <lineage>
        <taxon>Bacteria</taxon>
        <taxon>Pseudomonadati</taxon>
        <taxon>Pseudomonadota</taxon>
        <taxon>Gammaproteobacteria</taxon>
        <taxon>Methylococcales</taxon>
        <taxon>Methylococcaceae</taxon>
        <taxon>Methylomagnum</taxon>
    </lineage>
</organism>
<dbReference type="PANTHER" id="PTHR15462:SF8">
    <property type="entry name" value="SERINE PROTEASE"/>
    <property type="match status" value="1"/>
</dbReference>
<evidence type="ECO:0000256" key="4">
    <source>
        <dbReference type="SAM" id="SignalP"/>
    </source>
</evidence>
<keyword evidence="3" id="KW-0378">Hydrolase</keyword>
<dbReference type="PRINTS" id="PR00722">
    <property type="entry name" value="CHYMOTRYPSIN"/>
</dbReference>
<feature type="domain" description="Peptidase S1" evidence="5">
    <location>
        <begin position="35"/>
        <end position="252"/>
    </location>
</feature>
<dbReference type="InterPro" id="IPR009003">
    <property type="entry name" value="Peptidase_S1_PA"/>
</dbReference>
<dbReference type="InterPro" id="IPR018114">
    <property type="entry name" value="TRYPSIN_HIS"/>
</dbReference>
<keyword evidence="7" id="KW-1185">Reference proteome</keyword>
<dbReference type="PROSITE" id="PS00134">
    <property type="entry name" value="TRYPSIN_HIS"/>
    <property type="match status" value="1"/>
</dbReference>
<proteinExistence type="predicted"/>
<evidence type="ECO:0000256" key="2">
    <source>
        <dbReference type="ARBA" id="ARBA00023157"/>
    </source>
</evidence>
<dbReference type="AlphaFoldDB" id="A0A1Y6CSB8"/>
<keyword evidence="1 4" id="KW-0732">Signal</keyword>
<evidence type="ECO:0000256" key="3">
    <source>
        <dbReference type="RuleBase" id="RU363034"/>
    </source>
</evidence>
<evidence type="ECO:0000259" key="5">
    <source>
        <dbReference type="PROSITE" id="PS50240"/>
    </source>
</evidence>
<keyword evidence="3 6" id="KW-0645">Protease</keyword>